<keyword evidence="2" id="KW-1185">Reference proteome</keyword>
<proteinExistence type="predicted"/>
<organism evidence="1 2">
    <name type="scientific">Nostoc azollae (strain 0708)</name>
    <name type="common">Anabaena azollae (strain 0708)</name>
    <dbReference type="NCBI Taxonomy" id="551115"/>
    <lineage>
        <taxon>Bacteria</taxon>
        <taxon>Bacillati</taxon>
        <taxon>Cyanobacteriota</taxon>
        <taxon>Cyanophyceae</taxon>
        <taxon>Nostocales</taxon>
        <taxon>Nostocaceae</taxon>
        <taxon>Trichormus</taxon>
    </lineage>
</organism>
<sequence length="219" mass="25427">MSSTSPDIQKVVKVIQAILNRFRVSESQIYRSEQLQSDISIDNYLKLLIRHIEGILYLGSKDIFLLPPALSLARTVIETCANTLWLLNPEDPWEREIHLIALLKEEIKGYKEYIKNPNNYKEDISMSGKDSILIQEYINNIKGNIPPHYEEIQYLNFRGLLSSLKLYKIYPTYCILSKFTQGTHSATCLYKRALDEDTVFREPIEIKNGTLPYILLVRN</sequence>
<gene>
    <name evidence="1" type="ordered locus">Aazo_1302</name>
</gene>
<accession>D7E3F4</accession>
<protein>
    <submittedName>
        <fullName evidence="1">Uncharacterized protein</fullName>
    </submittedName>
</protein>
<reference evidence="1 2" key="1">
    <citation type="journal article" date="2010" name="PLoS ONE">
        <title>Genome erosion in a nitrogen-fixing vertically transmitted endosymbiotic multicellular cyanobacterium.</title>
        <authorList>
            <person name="Ran L."/>
            <person name="Larsson J."/>
            <person name="Vigil-Stenman T."/>
            <person name="Nylander J.A."/>
            <person name="Ininbergs K."/>
            <person name="Zheng W.W."/>
            <person name="Lapidus A."/>
            <person name="Lowry S."/>
            <person name="Haselkorn R."/>
            <person name="Bergman B."/>
        </authorList>
    </citation>
    <scope>NUCLEOTIDE SEQUENCE [LARGE SCALE GENOMIC DNA]</scope>
    <source>
        <strain evidence="1 2">0708</strain>
    </source>
</reference>
<dbReference type="RefSeq" id="WP_013190595.1">
    <property type="nucleotide sequence ID" value="NC_014248.1"/>
</dbReference>
<dbReference type="OrthoDB" id="4963242at2"/>
<evidence type="ECO:0000313" key="2">
    <source>
        <dbReference type="Proteomes" id="UP000001511"/>
    </source>
</evidence>
<name>D7E3F4_NOSA0</name>
<dbReference type="HOGENOM" id="CLU_1260365_0_0_3"/>
<dbReference type="EMBL" id="CP002059">
    <property type="protein sequence ID" value="ADI63577.1"/>
    <property type="molecule type" value="Genomic_DNA"/>
</dbReference>
<dbReference type="Proteomes" id="UP000001511">
    <property type="component" value="Chromosome"/>
</dbReference>
<dbReference type="AlphaFoldDB" id="D7E3F4"/>
<dbReference type="KEGG" id="naz:Aazo_1302"/>
<evidence type="ECO:0000313" key="1">
    <source>
        <dbReference type="EMBL" id="ADI63577.1"/>
    </source>
</evidence>